<dbReference type="InterPro" id="IPR004591">
    <property type="entry name" value="Rfa1"/>
</dbReference>
<dbReference type="GO" id="GO:0006260">
    <property type="term" value="P:DNA replication"/>
    <property type="evidence" value="ECO:0007669"/>
    <property type="project" value="UniProtKB-KW"/>
</dbReference>
<name>A0AB34ISE9_PRYPA</name>
<sequence length="708" mass="78906">MTLTAGAIQRMYNGDKPERPSLQLIDIKKISPTSGTSADRFRVIISDGMYFMQAMLATQLNGQVESGNVQHFSVISLDDYLCNVVQSRKIIIILNLHVLSSPGVQLGNPVRLEEGSGGQPPQAQQQRPPQQQPYQQYPQQAPAPYQQQPPMQQQPPYQPMQQQPPYQPMRQNLTFQTYAPQPQPKTYEPAPSNYAPAPQQYQQPQQSYQQPPQSYQQPPQYAHPSQQFAPGQPAQYQQPPQQTYQAPYQHPAQMQGHNNGPVQRDDGTMIFPIERLNPYQNRWTIRGRVMTKAKRNYANAKGEGRLFNLEVADATGDIKVTGFNEQVDAIYDKVEVGRCYLIAGGTLKPVDRRYSTSSHAFEITLNRSCTVDECEEPQGAAAIPRLPKFAFTKIAAMEALADDSKVDVLAVIQQLEDPVTFTSKTGKELTKRVAQLADDSGKVIETTIFGAVEKPLQSNSVVAIKGAKVGSWNTKSLTVWGDSNICPHPDMTDAHSLMGWWSTTGMHTSLQTLSTAGGGGGSSRPAPRIVFSDIEERALGLGSDPDYFQVRCTVTHIKTDQRTLWYVACPTCKKKVPGVDDETNQLDGHCEKCGQTVTGFRRWIFSANCNDASGSRYLTFFDDVALPLLGGKSADELAPLKHSGSNEFDQHFLNSSFKTYLLRCRIKNEHYQDEARLKVSCVSLNSVDFVAEGRSLLEEIQMMRQQAY</sequence>
<feature type="domain" description="Replication protein A OB" evidence="14">
    <location>
        <begin position="394"/>
        <end position="485"/>
    </location>
</feature>
<dbReference type="Proteomes" id="UP001515480">
    <property type="component" value="Unassembled WGS sequence"/>
</dbReference>
<dbReference type="GO" id="GO:0003677">
    <property type="term" value="F:DNA binding"/>
    <property type="evidence" value="ECO:0007669"/>
    <property type="project" value="UniProtKB-KW"/>
</dbReference>
<dbReference type="FunFam" id="2.40.50.140:FF:000064">
    <property type="entry name" value="Replication protein A subunit"/>
    <property type="match status" value="1"/>
</dbReference>
<comment type="subcellular location">
    <subcellularLocation>
        <location evidence="1 9">Nucleus</location>
    </subcellularLocation>
</comment>
<dbReference type="SUPFAM" id="SSF50249">
    <property type="entry name" value="Nucleic acid-binding proteins"/>
    <property type="match status" value="4"/>
</dbReference>
<keyword evidence="5 9" id="KW-0863">Zinc-finger</keyword>
<evidence type="ECO:0000256" key="7">
    <source>
        <dbReference type="ARBA" id="ARBA00023125"/>
    </source>
</evidence>
<accession>A0AB34ISE9</accession>
<dbReference type="NCBIfam" id="TIGR00617">
    <property type="entry name" value="rpa1"/>
    <property type="match status" value="1"/>
</dbReference>
<organism evidence="15 16">
    <name type="scientific">Prymnesium parvum</name>
    <name type="common">Toxic golden alga</name>
    <dbReference type="NCBI Taxonomy" id="97485"/>
    <lineage>
        <taxon>Eukaryota</taxon>
        <taxon>Haptista</taxon>
        <taxon>Haptophyta</taxon>
        <taxon>Prymnesiophyceae</taxon>
        <taxon>Prymnesiales</taxon>
        <taxon>Prymnesiaceae</taxon>
        <taxon>Prymnesium</taxon>
    </lineage>
</organism>
<feature type="compositionally biased region" description="Low complexity" evidence="10">
    <location>
        <begin position="189"/>
        <end position="245"/>
    </location>
</feature>
<dbReference type="AlphaFoldDB" id="A0AB34ISE9"/>
<feature type="region of interest" description="Disordered" evidence="10">
    <location>
        <begin position="179"/>
        <end position="245"/>
    </location>
</feature>
<gene>
    <name evidence="15" type="ORF">AB1Y20_010799</name>
</gene>
<protein>
    <recommendedName>
        <fullName evidence="9">Replication protein A subunit</fullName>
    </recommendedName>
</protein>
<dbReference type="Pfam" id="PF01336">
    <property type="entry name" value="tRNA_anti-codon"/>
    <property type="match status" value="1"/>
</dbReference>
<evidence type="ECO:0000256" key="9">
    <source>
        <dbReference type="RuleBase" id="RU364130"/>
    </source>
</evidence>
<evidence type="ECO:0000256" key="2">
    <source>
        <dbReference type="ARBA" id="ARBA00005690"/>
    </source>
</evidence>
<feature type="domain" description="Replication factor A C-terminal" evidence="13">
    <location>
        <begin position="547"/>
        <end position="696"/>
    </location>
</feature>
<dbReference type="InterPro" id="IPR004365">
    <property type="entry name" value="NA-bd_OB_tRNA"/>
</dbReference>
<dbReference type="GO" id="GO:0006310">
    <property type="term" value="P:DNA recombination"/>
    <property type="evidence" value="ECO:0007669"/>
    <property type="project" value="InterPro"/>
</dbReference>
<dbReference type="InterPro" id="IPR047192">
    <property type="entry name" value="Euk_RPA1_DBD_C"/>
</dbReference>
<comment type="similarity">
    <text evidence="2 9">Belongs to the replication factor A protein 1 family.</text>
</comment>
<dbReference type="FunFam" id="2.40.50.140:FF:000117">
    <property type="entry name" value="Replication protein A subunit"/>
    <property type="match status" value="1"/>
</dbReference>
<dbReference type="GO" id="GO:0006281">
    <property type="term" value="P:DNA repair"/>
    <property type="evidence" value="ECO:0007669"/>
    <property type="project" value="InterPro"/>
</dbReference>
<evidence type="ECO:0000256" key="5">
    <source>
        <dbReference type="ARBA" id="ARBA00022771"/>
    </source>
</evidence>
<evidence type="ECO:0000313" key="15">
    <source>
        <dbReference type="EMBL" id="KAL1504393.1"/>
    </source>
</evidence>
<feature type="region of interest" description="Disordered" evidence="10">
    <location>
        <begin position="109"/>
        <end position="167"/>
    </location>
</feature>
<evidence type="ECO:0000256" key="3">
    <source>
        <dbReference type="ARBA" id="ARBA00022705"/>
    </source>
</evidence>
<evidence type="ECO:0000259" key="14">
    <source>
        <dbReference type="Pfam" id="PF16900"/>
    </source>
</evidence>
<dbReference type="CDD" id="cd04476">
    <property type="entry name" value="RPA1_DBD_C"/>
    <property type="match status" value="1"/>
</dbReference>
<keyword evidence="16" id="KW-1185">Reference proteome</keyword>
<dbReference type="Pfam" id="PF08646">
    <property type="entry name" value="Rep_fac-A_C"/>
    <property type="match status" value="1"/>
</dbReference>
<dbReference type="EMBL" id="JBGBPQ010000020">
    <property type="protein sequence ID" value="KAL1504393.1"/>
    <property type="molecule type" value="Genomic_DNA"/>
</dbReference>
<dbReference type="GO" id="GO:0005634">
    <property type="term" value="C:nucleus"/>
    <property type="evidence" value="ECO:0007669"/>
    <property type="project" value="UniProtKB-SubCell"/>
</dbReference>
<dbReference type="CDD" id="cd04474">
    <property type="entry name" value="RPA1_DBD_A"/>
    <property type="match status" value="1"/>
</dbReference>
<evidence type="ECO:0000256" key="4">
    <source>
        <dbReference type="ARBA" id="ARBA00022723"/>
    </source>
</evidence>
<keyword evidence="6 9" id="KW-0862">Zinc</keyword>
<dbReference type="FunFam" id="2.40.50.140:FF:000041">
    <property type="entry name" value="Replication protein A subunit"/>
    <property type="match status" value="1"/>
</dbReference>
<dbReference type="InterPro" id="IPR007199">
    <property type="entry name" value="Rep_factor-A_N"/>
</dbReference>
<keyword evidence="8 9" id="KW-0539">Nucleus</keyword>
<dbReference type="PANTHER" id="PTHR47165:SF4">
    <property type="entry name" value="OS03G0429900 PROTEIN"/>
    <property type="match status" value="1"/>
</dbReference>
<feature type="domain" description="OB" evidence="11">
    <location>
        <begin position="283"/>
        <end position="354"/>
    </location>
</feature>
<dbReference type="FunFam" id="2.40.50.140:FF:000090">
    <property type="entry name" value="Replication protein A subunit"/>
    <property type="match status" value="1"/>
</dbReference>
<dbReference type="CDD" id="cd04475">
    <property type="entry name" value="RPA1_DBD_B"/>
    <property type="match status" value="1"/>
</dbReference>
<evidence type="ECO:0000256" key="1">
    <source>
        <dbReference type="ARBA" id="ARBA00004123"/>
    </source>
</evidence>
<dbReference type="InterPro" id="IPR013955">
    <property type="entry name" value="Rep_factor-A_C"/>
</dbReference>
<feature type="domain" description="Replication factor-A protein 1 N-terminal" evidence="12">
    <location>
        <begin position="3"/>
        <end position="100"/>
    </location>
</feature>
<dbReference type="GO" id="GO:0008270">
    <property type="term" value="F:zinc ion binding"/>
    <property type="evidence" value="ECO:0007669"/>
    <property type="project" value="UniProtKB-KW"/>
</dbReference>
<evidence type="ECO:0000259" key="11">
    <source>
        <dbReference type="Pfam" id="PF01336"/>
    </source>
</evidence>
<evidence type="ECO:0000256" key="10">
    <source>
        <dbReference type="SAM" id="MobiDB-lite"/>
    </source>
</evidence>
<comment type="caution">
    <text evidence="15">The sequence shown here is derived from an EMBL/GenBank/DDBJ whole genome shotgun (WGS) entry which is preliminary data.</text>
</comment>
<keyword evidence="7 9" id="KW-0238">DNA-binding</keyword>
<evidence type="ECO:0000259" key="12">
    <source>
        <dbReference type="Pfam" id="PF04057"/>
    </source>
</evidence>
<reference evidence="15 16" key="1">
    <citation type="journal article" date="2024" name="Science">
        <title>Giant polyketide synthase enzymes in the biosynthesis of giant marine polyether toxins.</title>
        <authorList>
            <person name="Fallon T.R."/>
            <person name="Shende V.V."/>
            <person name="Wierzbicki I.H."/>
            <person name="Pendleton A.L."/>
            <person name="Watervoot N.F."/>
            <person name="Auber R.P."/>
            <person name="Gonzalez D.J."/>
            <person name="Wisecaver J.H."/>
            <person name="Moore B.S."/>
        </authorList>
    </citation>
    <scope>NUCLEOTIDE SEQUENCE [LARGE SCALE GENOMIC DNA]</scope>
    <source>
        <strain evidence="15 16">12B1</strain>
    </source>
</reference>
<evidence type="ECO:0000259" key="13">
    <source>
        <dbReference type="Pfam" id="PF08646"/>
    </source>
</evidence>
<feature type="compositionally biased region" description="Low complexity" evidence="10">
    <location>
        <begin position="119"/>
        <end position="151"/>
    </location>
</feature>
<dbReference type="CDD" id="cd04477">
    <property type="entry name" value="RPA1N"/>
    <property type="match status" value="1"/>
</dbReference>
<proteinExistence type="inferred from homology"/>
<dbReference type="Gene3D" id="2.40.50.140">
    <property type="entry name" value="Nucleic acid-binding proteins"/>
    <property type="match status" value="4"/>
</dbReference>
<dbReference type="InterPro" id="IPR031657">
    <property type="entry name" value="REPA_OB_2"/>
</dbReference>
<evidence type="ECO:0000313" key="16">
    <source>
        <dbReference type="Proteomes" id="UP001515480"/>
    </source>
</evidence>
<keyword evidence="4 9" id="KW-0479">Metal-binding</keyword>
<evidence type="ECO:0000256" key="8">
    <source>
        <dbReference type="ARBA" id="ARBA00023242"/>
    </source>
</evidence>
<evidence type="ECO:0000256" key="6">
    <source>
        <dbReference type="ARBA" id="ARBA00022833"/>
    </source>
</evidence>
<dbReference type="Pfam" id="PF04057">
    <property type="entry name" value="Rep-A_N"/>
    <property type="match status" value="1"/>
</dbReference>
<dbReference type="Pfam" id="PF16900">
    <property type="entry name" value="REPA_OB_2"/>
    <property type="match status" value="1"/>
</dbReference>
<keyword evidence="3 9" id="KW-0235">DNA replication</keyword>
<dbReference type="PANTHER" id="PTHR47165">
    <property type="entry name" value="OS03G0429900 PROTEIN"/>
    <property type="match status" value="1"/>
</dbReference>
<dbReference type="InterPro" id="IPR012340">
    <property type="entry name" value="NA-bd_OB-fold"/>
</dbReference>